<keyword evidence="2" id="KW-1185">Reference proteome</keyword>
<organism evidence="1 2">
    <name type="scientific">Erysiphe neolycopersici</name>
    <dbReference type="NCBI Taxonomy" id="212602"/>
    <lineage>
        <taxon>Eukaryota</taxon>
        <taxon>Fungi</taxon>
        <taxon>Dikarya</taxon>
        <taxon>Ascomycota</taxon>
        <taxon>Pezizomycotina</taxon>
        <taxon>Leotiomycetes</taxon>
        <taxon>Erysiphales</taxon>
        <taxon>Erysiphaceae</taxon>
        <taxon>Erysiphe</taxon>
    </lineage>
</organism>
<name>A0A420HXF9_9PEZI</name>
<accession>A0A420HXF9</accession>
<sequence>KNRPAPKSIQNLSDNTIARTSKVGRHVTVDWIQWFTSLLSIAPKVYTEGPIKRTSSKPSKKERLMTSIKVLKKLRDN</sequence>
<gene>
    <name evidence="1" type="ORF">OnM2_035083</name>
</gene>
<evidence type="ECO:0000313" key="1">
    <source>
        <dbReference type="EMBL" id="RKF62128.1"/>
    </source>
</evidence>
<feature type="non-terminal residue" evidence="1">
    <location>
        <position position="1"/>
    </location>
</feature>
<dbReference type="EMBL" id="MCFK01003594">
    <property type="protein sequence ID" value="RKF62128.1"/>
    <property type="molecule type" value="Genomic_DNA"/>
</dbReference>
<proteinExistence type="predicted"/>
<dbReference type="AlphaFoldDB" id="A0A420HXF9"/>
<reference evidence="1 2" key="1">
    <citation type="journal article" date="2018" name="BMC Genomics">
        <title>Comparative genome analyses reveal sequence features reflecting distinct modes of host-adaptation between dicot and monocot powdery mildew.</title>
        <authorList>
            <person name="Wu Y."/>
            <person name="Ma X."/>
            <person name="Pan Z."/>
            <person name="Kale S.D."/>
            <person name="Song Y."/>
            <person name="King H."/>
            <person name="Zhang Q."/>
            <person name="Presley C."/>
            <person name="Deng X."/>
            <person name="Wei C.I."/>
            <person name="Xiao S."/>
        </authorList>
    </citation>
    <scope>NUCLEOTIDE SEQUENCE [LARGE SCALE GENOMIC DNA]</scope>
    <source>
        <strain evidence="1">UMSG2</strain>
    </source>
</reference>
<evidence type="ECO:0000313" key="2">
    <source>
        <dbReference type="Proteomes" id="UP000286134"/>
    </source>
</evidence>
<dbReference type="Proteomes" id="UP000286134">
    <property type="component" value="Unassembled WGS sequence"/>
</dbReference>
<protein>
    <submittedName>
        <fullName evidence="1">Uncharacterized protein</fullName>
    </submittedName>
</protein>
<comment type="caution">
    <text evidence="1">The sequence shown here is derived from an EMBL/GenBank/DDBJ whole genome shotgun (WGS) entry which is preliminary data.</text>
</comment>